<dbReference type="Pfam" id="PF01934">
    <property type="entry name" value="HepT-like"/>
    <property type="match status" value="1"/>
</dbReference>
<dbReference type="GO" id="GO:0110001">
    <property type="term" value="C:toxin-antitoxin complex"/>
    <property type="evidence" value="ECO:0007669"/>
    <property type="project" value="InterPro"/>
</dbReference>
<comment type="similarity">
    <text evidence="4">Belongs to the HepT RNase toxin family.</text>
</comment>
<sequence length="46" mass="5201">MVAFRNIAVHDYQSLLVPILQTVITQHLGEFTQFTSAVLLRENTAN</sequence>
<dbReference type="InterPro" id="IPR008201">
    <property type="entry name" value="HepT-like"/>
</dbReference>
<keyword evidence="2" id="KW-0540">Nuclease</keyword>
<evidence type="ECO:0000256" key="3">
    <source>
        <dbReference type="ARBA" id="ARBA00022801"/>
    </source>
</evidence>
<accession>A0A515EPG7</accession>
<dbReference type="Proteomes" id="UP000317365">
    <property type="component" value="Chromosome"/>
</dbReference>
<gene>
    <name evidence="5" type="ORF">EXZ61_10500</name>
</gene>
<proteinExistence type="inferred from homology"/>
<evidence type="ECO:0000313" key="6">
    <source>
        <dbReference type="Proteomes" id="UP000317365"/>
    </source>
</evidence>
<dbReference type="GO" id="GO:0016787">
    <property type="term" value="F:hydrolase activity"/>
    <property type="evidence" value="ECO:0007669"/>
    <property type="project" value="UniProtKB-KW"/>
</dbReference>
<evidence type="ECO:0000256" key="2">
    <source>
        <dbReference type="ARBA" id="ARBA00022722"/>
    </source>
</evidence>
<reference evidence="6" key="1">
    <citation type="submission" date="2019-02" db="EMBL/GenBank/DDBJ databases">
        <title>Complete genome sequence of Rhodoferax sp. Gr-4.</title>
        <authorList>
            <person name="Jin L."/>
        </authorList>
    </citation>
    <scope>NUCLEOTIDE SEQUENCE [LARGE SCALE GENOMIC DNA]</scope>
    <source>
        <strain evidence="6">Gr-4</strain>
    </source>
</reference>
<dbReference type="EMBL" id="CP036282">
    <property type="protein sequence ID" value="QDL54561.1"/>
    <property type="molecule type" value="Genomic_DNA"/>
</dbReference>
<protein>
    <submittedName>
        <fullName evidence="5">DUF86 domain-containing protein</fullName>
    </submittedName>
</protein>
<keyword evidence="3" id="KW-0378">Hydrolase</keyword>
<evidence type="ECO:0000313" key="5">
    <source>
        <dbReference type="EMBL" id="QDL54561.1"/>
    </source>
</evidence>
<dbReference type="GO" id="GO:0004540">
    <property type="term" value="F:RNA nuclease activity"/>
    <property type="evidence" value="ECO:0007669"/>
    <property type="project" value="InterPro"/>
</dbReference>
<organism evidence="5 6">
    <name type="scientific">Rhodoferax aquaticus</name>
    <dbReference type="NCBI Taxonomy" id="2527691"/>
    <lineage>
        <taxon>Bacteria</taxon>
        <taxon>Pseudomonadati</taxon>
        <taxon>Pseudomonadota</taxon>
        <taxon>Betaproteobacteria</taxon>
        <taxon>Burkholderiales</taxon>
        <taxon>Comamonadaceae</taxon>
        <taxon>Rhodoferax</taxon>
    </lineage>
</organism>
<dbReference type="KEGG" id="rhg:EXZ61_10500"/>
<dbReference type="InterPro" id="IPR037038">
    <property type="entry name" value="HepT-like_sf"/>
</dbReference>
<evidence type="ECO:0000256" key="1">
    <source>
        <dbReference type="ARBA" id="ARBA00022649"/>
    </source>
</evidence>
<keyword evidence="6" id="KW-1185">Reference proteome</keyword>
<dbReference type="RefSeq" id="WP_142811582.1">
    <property type="nucleotide sequence ID" value="NZ_CP036282.1"/>
</dbReference>
<dbReference type="AlphaFoldDB" id="A0A515EPG7"/>
<reference evidence="6" key="2">
    <citation type="journal article" date="2020" name="Int. J. Syst. Evol. Microbiol.">
        <title>Genomic insights into a novel species Rhodoferax aquaticus sp. nov., isolated from freshwater.</title>
        <authorList>
            <person name="Li T."/>
            <person name="Zhuo Y."/>
            <person name="Jin C.Z."/>
            <person name="Wu X."/>
            <person name="Ko S.R."/>
            <person name="Jin F.J."/>
            <person name="Ahn C.Y."/>
            <person name="Oh H.M."/>
            <person name="Lee H.G."/>
            <person name="Jin L."/>
        </authorList>
    </citation>
    <scope>NUCLEOTIDE SEQUENCE [LARGE SCALE GENOMIC DNA]</scope>
    <source>
        <strain evidence="6">Gr-4</strain>
    </source>
</reference>
<keyword evidence="1" id="KW-1277">Toxin-antitoxin system</keyword>
<dbReference type="Gene3D" id="1.20.120.580">
    <property type="entry name" value="bsu32300-like"/>
    <property type="match status" value="1"/>
</dbReference>
<evidence type="ECO:0000256" key="4">
    <source>
        <dbReference type="ARBA" id="ARBA00024207"/>
    </source>
</evidence>
<name>A0A515EPG7_9BURK</name>